<dbReference type="PANTHER" id="PTHR33359">
    <property type="entry name" value="MOLYBDOPTERIN SYNTHASE SULFUR CARRIER SUBUNIT"/>
    <property type="match status" value="1"/>
</dbReference>
<dbReference type="CDD" id="cd00754">
    <property type="entry name" value="Ubl_MoaD"/>
    <property type="match status" value="1"/>
</dbReference>
<dbReference type="Proteomes" id="UP000591131">
    <property type="component" value="Unassembled WGS sequence"/>
</dbReference>
<feature type="compositionally biased region" description="Basic residues" evidence="2">
    <location>
        <begin position="179"/>
        <end position="200"/>
    </location>
</feature>
<dbReference type="GO" id="GO:0006777">
    <property type="term" value="P:Mo-molybdopterin cofactor biosynthetic process"/>
    <property type="evidence" value="ECO:0007669"/>
    <property type="project" value="InterPro"/>
</dbReference>
<name>A0A7J6L7W8_PERCH</name>
<dbReference type="InterPro" id="IPR016155">
    <property type="entry name" value="Mopterin_synth/thiamin_S_b"/>
</dbReference>
<dbReference type="PANTHER" id="PTHR33359:SF1">
    <property type="entry name" value="MOLYBDOPTERIN SYNTHASE SULFUR CARRIER SUBUNIT"/>
    <property type="match status" value="1"/>
</dbReference>
<sequence length="375" mass="41732">MPPPSISSPSASSLSEALSSPAGCVGVLLFGPAREAMGNGHRGKMVFASVGRNRTVGNVRSSLAAEFPQLGKLLPRSIFALNDNYVALDEETTTYIKAGDELALIPPISGGKRNRMIHPGLRVNTSSKVQRRTPTAATTTTRWSFISSPNSTVKSEDSSSVEEGYYSTWPDWSASMPRPKSRRQLRRLPCKSSKDHRRVKSPYSRSQANSEKMQVRYFSMPWMAREKRCTERATSSCYDSEEEYSPRLPRPKSDALLCRGCSVPDLALPRLINYQSATWSPLATDSVNEVCSSSEGSAEREIIRPPSKMTVLEQFALLRLAEKRSRSQKALVDPRAWRVCSELRRRWYNEKKSERLGGGCDVLFGSSHESLLDCI</sequence>
<protein>
    <recommendedName>
        <fullName evidence="5">Molybdopterin synthase sulfur carrier subunit</fullName>
    </recommendedName>
</protein>
<accession>A0A7J6L7W8</accession>
<dbReference type="SUPFAM" id="SSF54285">
    <property type="entry name" value="MoaD/ThiS"/>
    <property type="match status" value="1"/>
</dbReference>
<proteinExistence type="predicted"/>
<evidence type="ECO:0008006" key="5">
    <source>
        <dbReference type="Google" id="ProtNLM"/>
    </source>
</evidence>
<evidence type="ECO:0000313" key="3">
    <source>
        <dbReference type="EMBL" id="KAF4655260.1"/>
    </source>
</evidence>
<dbReference type="InterPro" id="IPR012675">
    <property type="entry name" value="Beta-grasp_dom_sf"/>
</dbReference>
<dbReference type="GO" id="GO:1990133">
    <property type="term" value="C:molybdopterin adenylyltransferase complex"/>
    <property type="evidence" value="ECO:0007669"/>
    <property type="project" value="TreeGrafter"/>
</dbReference>
<dbReference type="GO" id="GO:0000166">
    <property type="term" value="F:nucleotide binding"/>
    <property type="evidence" value="ECO:0007669"/>
    <property type="project" value="UniProtKB-KW"/>
</dbReference>
<keyword evidence="4" id="KW-1185">Reference proteome</keyword>
<dbReference type="EMBL" id="JAAPAO010000668">
    <property type="protein sequence ID" value="KAF4655260.1"/>
    <property type="molecule type" value="Genomic_DNA"/>
</dbReference>
<dbReference type="OrthoDB" id="312094at2759"/>
<dbReference type="AlphaFoldDB" id="A0A7J6L7W8"/>
<dbReference type="InterPro" id="IPR044672">
    <property type="entry name" value="MOCS2A"/>
</dbReference>
<reference evidence="3 4" key="1">
    <citation type="submission" date="2020-04" db="EMBL/GenBank/DDBJ databases">
        <title>Perkinsus chesapeaki whole genome sequence.</title>
        <authorList>
            <person name="Bogema D.R."/>
        </authorList>
    </citation>
    <scope>NUCLEOTIDE SEQUENCE [LARGE SCALE GENOMIC DNA]</scope>
    <source>
        <strain evidence="3">ATCC PRA-425</strain>
    </source>
</reference>
<evidence type="ECO:0000256" key="2">
    <source>
        <dbReference type="SAM" id="MobiDB-lite"/>
    </source>
</evidence>
<evidence type="ECO:0000256" key="1">
    <source>
        <dbReference type="ARBA" id="ARBA00022741"/>
    </source>
</evidence>
<evidence type="ECO:0000313" key="4">
    <source>
        <dbReference type="Proteomes" id="UP000591131"/>
    </source>
</evidence>
<keyword evidence="1" id="KW-0547">Nucleotide-binding</keyword>
<gene>
    <name evidence="3" type="ORF">FOL47_009501</name>
</gene>
<organism evidence="3 4">
    <name type="scientific">Perkinsus chesapeaki</name>
    <name type="common">Clam parasite</name>
    <name type="synonym">Perkinsus andrewsi</name>
    <dbReference type="NCBI Taxonomy" id="330153"/>
    <lineage>
        <taxon>Eukaryota</taxon>
        <taxon>Sar</taxon>
        <taxon>Alveolata</taxon>
        <taxon>Perkinsozoa</taxon>
        <taxon>Perkinsea</taxon>
        <taxon>Perkinsida</taxon>
        <taxon>Perkinsidae</taxon>
        <taxon>Perkinsus</taxon>
    </lineage>
</organism>
<dbReference type="Pfam" id="PF02597">
    <property type="entry name" value="ThiS"/>
    <property type="match status" value="1"/>
</dbReference>
<feature type="region of interest" description="Disordered" evidence="2">
    <location>
        <begin position="175"/>
        <end position="210"/>
    </location>
</feature>
<dbReference type="Gene3D" id="3.10.20.30">
    <property type="match status" value="1"/>
</dbReference>
<dbReference type="InterPro" id="IPR003749">
    <property type="entry name" value="ThiS/MoaD-like"/>
</dbReference>
<comment type="caution">
    <text evidence="3">The sequence shown here is derived from an EMBL/GenBank/DDBJ whole genome shotgun (WGS) entry which is preliminary data.</text>
</comment>